<sequence>MNQDRNKLLSKIAYLYYIENLNQSQIAAKLGIYRTSISRMLTEARNAGIVKIEIENFDTNMFKLENYVKEKYGLESLEIIPNEFDDNPTILSERISQVAAGVLRNLIDDNMKIGFSWGKSLSNLVDLIHSKSVRNVHFYPLAGGPSHIHAKYHVNTLIYEMSRKFHGECTFMNATIVQENKLLADGILQSRYFENLKNSWKDLDIAVVGIGDFSNKGKHQWLDMLTEDDFKELIKVKTVGEICCRFFDSKGKEVYENLQERTIAISLEDLKNIPQSLAVAYGDTKVSSILSVLRANLVNHLITDKNTILKVLEEDGDLTFREILGE</sequence>
<dbReference type="AlphaFoldDB" id="A0A064C1J1"/>
<dbReference type="EMBL" id="CMWB01000021">
    <property type="protein sequence ID" value="CKJ17893.1"/>
    <property type="molecule type" value="Genomic_DNA"/>
</dbReference>
<evidence type="ECO:0000259" key="5">
    <source>
        <dbReference type="Pfam" id="PF04198"/>
    </source>
</evidence>
<dbReference type="EMBL" id="CABABW010000005">
    <property type="protein sequence ID" value="VRI34788.1"/>
    <property type="molecule type" value="Genomic_DNA"/>
</dbReference>
<dbReference type="PANTHER" id="PTHR34294">
    <property type="entry name" value="TRANSCRIPTIONAL REGULATOR-RELATED"/>
    <property type="match status" value="1"/>
</dbReference>
<reference evidence="6 8" key="1">
    <citation type="submission" date="2015-03" db="EMBL/GenBank/DDBJ databases">
        <authorList>
            <consortium name="Pathogen Informatics"/>
            <person name="Murphy D."/>
        </authorList>
    </citation>
    <scope>NUCLEOTIDE SEQUENCE [LARGE SCALE GENOMIC DNA]</scope>
    <source>
        <strain evidence="6 8">0310</strain>
    </source>
</reference>
<evidence type="ECO:0000256" key="2">
    <source>
        <dbReference type="ARBA" id="ARBA00023015"/>
    </source>
</evidence>
<dbReference type="InterPro" id="IPR037171">
    <property type="entry name" value="NagB/RpiA_transferase-like"/>
</dbReference>
<comment type="similarity">
    <text evidence="1">Belongs to the SorC transcriptional regulatory family.</text>
</comment>
<feature type="domain" description="Sugar-binding" evidence="5">
    <location>
        <begin position="59"/>
        <end position="313"/>
    </location>
</feature>
<keyword evidence="2" id="KW-0805">Transcription regulation</keyword>
<evidence type="ECO:0000256" key="3">
    <source>
        <dbReference type="ARBA" id="ARBA00023125"/>
    </source>
</evidence>
<name>A0A064C1J1_STREE</name>
<keyword evidence="3" id="KW-0238">DNA-binding</keyword>
<evidence type="ECO:0000313" key="7">
    <source>
        <dbReference type="EMBL" id="VRI34788.1"/>
    </source>
</evidence>
<evidence type="ECO:0000313" key="6">
    <source>
        <dbReference type="EMBL" id="CKJ17893.1"/>
    </source>
</evidence>
<dbReference type="InterPro" id="IPR007324">
    <property type="entry name" value="Sugar-bd_dom_put"/>
</dbReference>
<keyword evidence="4" id="KW-0804">Transcription</keyword>
<gene>
    <name evidence="6" type="primary">sorC</name>
    <name evidence="6" type="ORF">ERS096071_01262</name>
    <name evidence="7" type="ORF">SAMEA3381574_00729</name>
</gene>
<proteinExistence type="inferred from homology"/>
<dbReference type="Proteomes" id="UP000304540">
    <property type="component" value="Unassembled WGS sequence"/>
</dbReference>
<reference evidence="7 9" key="2">
    <citation type="submission" date="2019-04" db="EMBL/GenBank/DDBJ databases">
        <authorList>
            <consortium name="Pathogen Informatics"/>
        </authorList>
    </citation>
    <scope>NUCLEOTIDE SEQUENCE [LARGE SCALE GENOMIC DNA]</scope>
    <source>
        <strain evidence="7 9">GPSC232</strain>
    </source>
</reference>
<dbReference type="RefSeq" id="WP_001070839.1">
    <property type="nucleotide sequence ID" value="NZ_CAXKUB010000001.1"/>
</dbReference>
<dbReference type="Gene3D" id="1.10.10.60">
    <property type="entry name" value="Homeodomain-like"/>
    <property type="match status" value="1"/>
</dbReference>
<dbReference type="Proteomes" id="UP000045541">
    <property type="component" value="Unassembled WGS sequence"/>
</dbReference>
<dbReference type="Gene3D" id="3.40.50.1360">
    <property type="match status" value="1"/>
</dbReference>
<dbReference type="Pfam" id="PF04198">
    <property type="entry name" value="Sugar-bind"/>
    <property type="match status" value="1"/>
</dbReference>
<accession>A0A064C1J1</accession>
<dbReference type="SUPFAM" id="SSF100950">
    <property type="entry name" value="NagB/RpiA/CoA transferase-like"/>
    <property type="match status" value="1"/>
</dbReference>
<evidence type="ECO:0000313" key="8">
    <source>
        <dbReference type="Proteomes" id="UP000045541"/>
    </source>
</evidence>
<dbReference type="PANTHER" id="PTHR34294:SF1">
    <property type="entry name" value="TRANSCRIPTIONAL REGULATOR LSRR"/>
    <property type="match status" value="1"/>
</dbReference>
<dbReference type="GO" id="GO:0003677">
    <property type="term" value="F:DNA binding"/>
    <property type="evidence" value="ECO:0007669"/>
    <property type="project" value="UniProtKB-KW"/>
</dbReference>
<evidence type="ECO:0000256" key="4">
    <source>
        <dbReference type="ARBA" id="ARBA00023163"/>
    </source>
</evidence>
<organism evidence="6 8">
    <name type="scientific">Streptococcus pneumoniae</name>
    <dbReference type="NCBI Taxonomy" id="1313"/>
    <lineage>
        <taxon>Bacteria</taxon>
        <taxon>Bacillati</taxon>
        <taxon>Bacillota</taxon>
        <taxon>Bacilli</taxon>
        <taxon>Lactobacillales</taxon>
        <taxon>Streptococcaceae</taxon>
        <taxon>Streptococcus</taxon>
    </lineage>
</organism>
<protein>
    <submittedName>
        <fullName evidence="6">Transcriptional regulator</fullName>
    </submittedName>
</protein>
<dbReference type="GO" id="GO:0030246">
    <property type="term" value="F:carbohydrate binding"/>
    <property type="evidence" value="ECO:0007669"/>
    <property type="project" value="InterPro"/>
</dbReference>
<dbReference type="InterPro" id="IPR051054">
    <property type="entry name" value="SorC_transcr_regulators"/>
</dbReference>
<evidence type="ECO:0000256" key="1">
    <source>
        <dbReference type="ARBA" id="ARBA00010466"/>
    </source>
</evidence>
<evidence type="ECO:0000313" key="9">
    <source>
        <dbReference type="Proteomes" id="UP000304540"/>
    </source>
</evidence>